<dbReference type="EMBL" id="JANUAE010000006">
    <property type="protein sequence ID" value="MCS3710333.1"/>
    <property type="molecule type" value="Genomic_DNA"/>
</dbReference>
<organism evidence="1 2">
    <name type="scientific">Salinibacter ruber</name>
    <dbReference type="NCBI Taxonomy" id="146919"/>
    <lineage>
        <taxon>Bacteria</taxon>
        <taxon>Pseudomonadati</taxon>
        <taxon>Rhodothermota</taxon>
        <taxon>Rhodothermia</taxon>
        <taxon>Rhodothermales</taxon>
        <taxon>Salinibacteraceae</taxon>
        <taxon>Salinibacter</taxon>
    </lineage>
</organism>
<dbReference type="RefSeq" id="WP_251931621.1">
    <property type="nucleotide sequence ID" value="NZ_CALTSM010000033.1"/>
</dbReference>
<protein>
    <submittedName>
        <fullName evidence="1">Uncharacterized protein YfiM (DUF2279 family)</fullName>
    </submittedName>
</protein>
<reference evidence="1" key="1">
    <citation type="submission" date="2022-08" db="EMBL/GenBank/DDBJ databases">
        <title>Genomic Encyclopedia of Type Strains, Phase V (KMG-V): Genome sequencing to study the core and pangenomes of soil and plant-associated prokaryotes.</title>
        <authorList>
            <person name="Whitman W."/>
        </authorList>
    </citation>
    <scope>NUCLEOTIDE SEQUENCE</scope>
    <source>
        <strain evidence="1">SP3049</strain>
    </source>
</reference>
<sequence length="158" mass="16584">MQPVHVIPGRLWVWAWGALLVGLPAAGANAWAAPPPAADSVASTPAPLPPTLTGLRVELLVPPTRPARRPVRRDRWWARDKARHLVFSGLWTLSTQYVLVHKAGWSDGNALPASVASSATVGLVKELYDASRIGGRASGKDLVANAVGIGLAVGVIAL</sequence>
<comment type="caution">
    <text evidence="1">The sequence shown here is derived from an EMBL/GenBank/DDBJ whole genome shotgun (WGS) entry which is preliminary data.</text>
</comment>
<accession>A0A9X2Q7X6</accession>
<proteinExistence type="predicted"/>
<evidence type="ECO:0000313" key="2">
    <source>
        <dbReference type="Proteomes" id="UP001155057"/>
    </source>
</evidence>
<dbReference type="AlphaFoldDB" id="A0A9X2Q7X6"/>
<evidence type="ECO:0000313" key="1">
    <source>
        <dbReference type="EMBL" id="MCS3710333.1"/>
    </source>
</evidence>
<gene>
    <name evidence="1" type="ORF">GGP61_001943</name>
</gene>
<name>A0A9X2Q7X6_9BACT</name>
<dbReference type="Proteomes" id="UP001155057">
    <property type="component" value="Unassembled WGS sequence"/>
</dbReference>